<protein>
    <submittedName>
        <fullName evidence="1">Coq4 family protein</fullName>
    </submittedName>
</protein>
<dbReference type="AlphaFoldDB" id="A0AAW9QXA5"/>
<evidence type="ECO:0000313" key="2">
    <source>
        <dbReference type="Proteomes" id="UP001328733"/>
    </source>
</evidence>
<comment type="caution">
    <text evidence="1">The sequence shown here is derived from an EMBL/GenBank/DDBJ whole genome shotgun (WGS) entry which is preliminary data.</text>
</comment>
<dbReference type="Proteomes" id="UP001328733">
    <property type="component" value="Unassembled WGS sequence"/>
</dbReference>
<dbReference type="GO" id="GO:0006744">
    <property type="term" value="P:ubiquinone biosynthetic process"/>
    <property type="evidence" value="ECO:0007669"/>
    <property type="project" value="InterPro"/>
</dbReference>
<keyword evidence="2" id="KW-1185">Reference proteome</keyword>
<dbReference type="RefSeq" id="WP_332867571.1">
    <property type="nucleotide sequence ID" value="NZ_JBAFSM010000074.1"/>
</dbReference>
<evidence type="ECO:0000313" key="1">
    <source>
        <dbReference type="EMBL" id="MEG3440095.1"/>
    </source>
</evidence>
<proteinExistence type="predicted"/>
<gene>
    <name evidence="1" type="ORF">V0288_23400</name>
</gene>
<dbReference type="InterPro" id="IPR007715">
    <property type="entry name" value="Coq4"/>
</dbReference>
<organism evidence="1 2">
    <name type="scientific">Pannus brasiliensis CCIBt3594</name>
    <dbReference type="NCBI Taxonomy" id="1427578"/>
    <lineage>
        <taxon>Bacteria</taxon>
        <taxon>Bacillati</taxon>
        <taxon>Cyanobacteriota</taxon>
        <taxon>Cyanophyceae</taxon>
        <taxon>Oscillatoriophycideae</taxon>
        <taxon>Chroococcales</taxon>
        <taxon>Microcystaceae</taxon>
        <taxon>Pannus</taxon>
    </lineage>
</organism>
<dbReference type="EMBL" id="JBAFSM010000074">
    <property type="protein sequence ID" value="MEG3440095.1"/>
    <property type="molecule type" value="Genomic_DNA"/>
</dbReference>
<name>A0AAW9QXA5_9CHRO</name>
<dbReference type="Pfam" id="PF05019">
    <property type="entry name" value="Coq4"/>
    <property type="match status" value="1"/>
</dbReference>
<reference evidence="1 2" key="1">
    <citation type="submission" date="2024-01" db="EMBL/GenBank/DDBJ databases">
        <title>Genomic insights into the taxonomy and metabolism of the cyanobacterium Pannus brasiliensis CCIBt3594.</title>
        <authorList>
            <person name="Machado M."/>
            <person name="Botero N.B."/>
            <person name="Andreote A.P.D."/>
            <person name="Feitosa A.M.T."/>
            <person name="Popin R."/>
            <person name="Sivonen K."/>
            <person name="Fiore M.F."/>
        </authorList>
    </citation>
    <scope>NUCLEOTIDE SEQUENCE [LARGE SCALE GENOMIC DNA]</scope>
    <source>
        <strain evidence="1 2">CCIBt3594</strain>
    </source>
</reference>
<sequence>MSDVIDTEREWERSLLSSFVDIVQADYGDFTELDRLAKASFDISGFQKMIEHLSASPQGKKAFEERFSLSGIDLEQLRQLPPGTLGRVYAEHMIRNQLQPLQAPPAENPYQFLANHIRETHDI</sequence>
<accession>A0AAW9QXA5</accession>